<dbReference type="PROSITE" id="PS50801">
    <property type="entry name" value="STAS"/>
    <property type="match status" value="1"/>
</dbReference>
<evidence type="ECO:0000313" key="3">
    <source>
        <dbReference type="EMBL" id="GGV15981.1"/>
    </source>
</evidence>
<dbReference type="Proteomes" id="UP000618795">
    <property type="component" value="Unassembled WGS sequence"/>
</dbReference>
<accession>A0A918MEJ5</accession>
<dbReference type="AlphaFoldDB" id="A0A918MEJ5"/>
<gene>
    <name evidence="3" type="ORF">GCM10010260_64160</name>
</gene>
<name>A0A918MEJ5_9ACTN</name>
<reference evidence="3" key="1">
    <citation type="journal article" date="2014" name="Int. J. Syst. Evol. Microbiol.">
        <title>Complete genome sequence of Corynebacterium casei LMG S-19264T (=DSM 44701T), isolated from a smear-ripened cheese.</title>
        <authorList>
            <consortium name="US DOE Joint Genome Institute (JGI-PGF)"/>
            <person name="Walter F."/>
            <person name="Albersmeier A."/>
            <person name="Kalinowski J."/>
            <person name="Ruckert C."/>
        </authorList>
    </citation>
    <scope>NUCLEOTIDE SEQUENCE</scope>
    <source>
        <strain evidence="3">JCM 4369</strain>
    </source>
</reference>
<organism evidence="3 4">
    <name type="scientific">Streptomyces filipinensis</name>
    <dbReference type="NCBI Taxonomy" id="66887"/>
    <lineage>
        <taxon>Bacteria</taxon>
        <taxon>Bacillati</taxon>
        <taxon>Actinomycetota</taxon>
        <taxon>Actinomycetes</taxon>
        <taxon>Kitasatosporales</taxon>
        <taxon>Streptomycetaceae</taxon>
        <taxon>Streptomyces</taxon>
    </lineage>
</organism>
<dbReference type="EMBL" id="BMTD01000017">
    <property type="protein sequence ID" value="GGV15981.1"/>
    <property type="molecule type" value="Genomic_DNA"/>
</dbReference>
<dbReference type="InterPro" id="IPR058548">
    <property type="entry name" value="MlaB-like_STAS"/>
</dbReference>
<protein>
    <submittedName>
        <fullName evidence="3">Sulfate transporter</fullName>
    </submittedName>
</protein>
<dbReference type="Gene3D" id="3.30.750.24">
    <property type="entry name" value="STAS domain"/>
    <property type="match status" value="1"/>
</dbReference>
<dbReference type="RefSeq" id="WP_191876997.1">
    <property type="nucleotide sequence ID" value="NZ_BMTD01000017.1"/>
</dbReference>
<keyword evidence="4" id="KW-1185">Reference proteome</keyword>
<dbReference type="InterPro" id="IPR002645">
    <property type="entry name" value="STAS_dom"/>
</dbReference>
<evidence type="ECO:0000259" key="2">
    <source>
        <dbReference type="PROSITE" id="PS50801"/>
    </source>
</evidence>
<dbReference type="CDD" id="cd07043">
    <property type="entry name" value="STAS_anti-anti-sigma_factors"/>
    <property type="match status" value="1"/>
</dbReference>
<comment type="caution">
    <text evidence="3">The sequence shown here is derived from an EMBL/GenBank/DDBJ whole genome shotgun (WGS) entry which is preliminary data.</text>
</comment>
<evidence type="ECO:0000313" key="4">
    <source>
        <dbReference type="Proteomes" id="UP000618795"/>
    </source>
</evidence>
<evidence type="ECO:0000256" key="1">
    <source>
        <dbReference type="SAM" id="MobiDB-lite"/>
    </source>
</evidence>
<dbReference type="SUPFAM" id="SSF52091">
    <property type="entry name" value="SpoIIaa-like"/>
    <property type="match status" value="1"/>
</dbReference>
<dbReference type="Pfam" id="PF13466">
    <property type="entry name" value="STAS_2"/>
    <property type="match status" value="1"/>
</dbReference>
<feature type="domain" description="STAS" evidence="2">
    <location>
        <begin position="9"/>
        <end position="108"/>
    </location>
</feature>
<proteinExistence type="predicted"/>
<sequence length="132" mass="14457">MTDLPLPEFTVTVLHEDTTLAVCVGGELDHDTSAGLVDTVVQHLTAEPVRLSDVRLDFRDLTWIDSTGLSALLMIHRRTTAVGATLHLDRRPDFLDRRLRLTNVLDHLTAQASRADPHGHRENDGCTGAGAT</sequence>
<reference evidence="3" key="2">
    <citation type="submission" date="2020-09" db="EMBL/GenBank/DDBJ databases">
        <authorList>
            <person name="Sun Q."/>
            <person name="Ohkuma M."/>
        </authorList>
    </citation>
    <scope>NUCLEOTIDE SEQUENCE</scope>
    <source>
        <strain evidence="3">JCM 4369</strain>
    </source>
</reference>
<feature type="region of interest" description="Disordered" evidence="1">
    <location>
        <begin position="112"/>
        <end position="132"/>
    </location>
</feature>
<feature type="compositionally biased region" description="Basic and acidic residues" evidence="1">
    <location>
        <begin position="115"/>
        <end position="124"/>
    </location>
</feature>
<dbReference type="InterPro" id="IPR036513">
    <property type="entry name" value="STAS_dom_sf"/>
</dbReference>